<feature type="signal peptide" evidence="4">
    <location>
        <begin position="1"/>
        <end position="21"/>
    </location>
</feature>
<dbReference type="Proteomes" id="UP000234190">
    <property type="component" value="Unassembled WGS sequence"/>
</dbReference>
<dbReference type="OrthoDB" id="6869495at2"/>
<reference evidence="5 6" key="1">
    <citation type="submission" date="2017-10" db="EMBL/GenBank/DDBJ databases">
        <title>Two draft genome sequences of Pusillimonas sp. strains isolated from a nitrate- and radionuclide-contaminated groundwater in Russia.</title>
        <authorList>
            <person name="Grouzdev D.S."/>
            <person name="Tourova T.P."/>
            <person name="Goeva M.A."/>
            <person name="Babich T.L."/>
            <person name="Sokolova D.S."/>
            <person name="Abdullin R."/>
            <person name="Poltaraus A.B."/>
            <person name="Toshchakov S.V."/>
            <person name="Nazina T.N."/>
        </authorList>
    </citation>
    <scope>NUCLEOTIDE SEQUENCE [LARGE SCALE GENOMIC DNA]</scope>
    <source>
        <strain evidence="5 6">JR1/69-3-13</strain>
    </source>
</reference>
<sequence>MRLLTLLCPLALALNGVTAFAAVTSVTKNAEKVTPVVSKAGLPQAAATGSDQPRRSVFDDPLGGIVVNRTVTVLGKDFYQYFSSRWRQKDISGQYTISIHERPSARFGSEIWVQFRQKRMFHAFLPPARAATKKISWSAVELVYQNINDSEIERIMVKTPDLGPEEM</sequence>
<name>A0A2N4U3D6_9BURK</name>
<dbReference type="InterPro" id="IPR018900">
    <property type="entry name" value="Curli_CsgE"/>
</dbReference>
<proteinExistence type="predicted"/>
<dbReference type="RefSeq" id="WP_102074415.1">
    <property type="nucleotide sequence ID" value="NZ_PDNW01000010.1"/>
</dbReference>
<keyword evidence="6" id="KW-1185">Reference proteome</keyword>
<evidence type="ECO:0000256" key="1">
    <source>
        <dbReference type="ARBA" id="ARBA00003989"/>
    </source>
</evidence>
<keyword evidence="3 4" id="KW-0732">Signal</keyword>
<evidence type="ECO:0000256" key="3">
    <source>
        <dbReference type="ARBA" id="ARBA00022729"/>
    </source>
</evidence>
<comment type="function">
    <text evidence="1">May be involved in the biogenesis of curli organelles.</text>
</comment>
<dbReference type="Pfam" id="PF10627">
    <property type="entry name" value="CsgE"/>
    <property type="match status" value="1"/>
</dbReference>
<evidence type="ECO:0000313" key="6">
    <source>
        <dbReference type="Proteomes" id="UP000234190"/>
    </source>
</evidence>
<dbReference type="EMBL" id="PDNW01000010">
    <property type="protein sequence ID" value="PLC49542.1"/>
    <property type="molecule type" value="Genomic_DNA"/>
</dbReference>
<evidence type="ECO:0000256" key="4">
    <source>
        <dbReference type="SAM" id="SignalP"/>
    </source>
</evidence>
<gene>
    <name evidence="5" type="ORF">CR159_13150</name>
</gene>
<feature type="chain" id="PRO_5014891496" description="Curli production assembly/transport component CsgE" evidence="4">
    <location>
        <begin position="22"/>
        <end position="167"/>
    </location>
</feature>
<evidence type="ECO:0000256" key="2">
    <source>
        <dbReference type="ARBA" id="ARBA00014024"/>
    </source>
</evidence>
<organism evidence="5 6">
    <name type="scientific">Pollutimonas subterranea</name>
    <dbReference type="NCBI Taxonomy" id="2045210"/>
    <lineage>
        <taxon>Bacteria</taxon>
        <taxon>Pseudomonadati</taxon>
        <taxon>Pseudomonadota</taxon>
        <taxon>Betaproteobacteria</taxon>
        <taxon>Burkholderiales</taxon>
        <taxon>Alcaligenaceae</taxon>
        <taxon>Pollutimonas</taxon>
    </lineage>
</organism>
<dbReference type="AlphaFoldDB" id="A0A2N4U3D6"/>
<accession>A0A2N4U3D6</accession>
<protein>
    <recommendedName>
        <fullName evidence="2">Curli production assembly/transport component CsgE</fullName>
    </recommendedName>
</protein>
<evidence type="ECO:0000313" key="5">
    <source>
        <dbReference type="EMBL" id="PLC49542.1"/>
    </source>
</evidence>
<comment type="caution">
    <text evidence="5">The sequence shown here is derived from an EMBL/GenBank/DDBJ whole genome shotgun (WGS) entry which is preliminary data.</text>
</comment>